<reference evidence="2" key="1">
    <citation type="submission" date="2020-11" db="EMBL/GenBank/DDBJ databases">
        <authorList>
            <person name="Tran Van P."/>
        </authorList>
    </citation>
    <scope>NUCLEOTIDE SEQUENCE</scope>
</reference>
<dbReference type="Proteomes" id="UP000759131">
    <property type="component" value="Unassembled WGS sequence"/>
</dbReference>
<feature type="region of interest" description="Disordered" evidence="1">
    <location>
        <begin position="65"/>
        <end position="114"/>
    </location>
</feature>
<gene>
    <name evidence="2" type="ORF">OSB1V03_LOCUS17184</name>
</gene>
<evidence type="ECO:0000313" key="3">
    <source>
        <dbReference type="Proteomes" id="UP000759131"/>
    </source>
</evidence>
<sequence>PLFISQFKAITNTFHLKLPQTHCERPHRPLTHPSDAVTSEMSSECCAADESVPFVAICPKQRIGSRLPRMSSSSSSAAAVGSDSRRSGGDSSAIPRPHKHIHNNNNTSLNHNINNNNELFHKRHIVCNEDHNHSNTVPNNHNKSMNRRMDSFDGNNCETNVGTNCIKTTTSLCKSQSLNEIQYENSEYLSKVNVLSNGCDSQKAFSFEQLDEEFANSRTRSSNLTKDKLNSDLNLMEMSVDESSTASLGLLPNILSSLSPFDAFNQNIPFVSIESDFMLQNDMKVNNSDTISGATEDDDDSENGIPVIQEEESDTTITNACEESHTSLETIHQTNGSNN</sequence>
<dbReference type="EMBL" id="OC874843">
    <property type="protein sequence ID" value="CAD7637957.1"/>
    <property type="molecule type" value="Genomic_DNA"/>
</dbReference>
<evidence type="ECO:0000256" key="1">
    <source>
        <dbReference type="SAM" id="MobiDB-lite"/>
    </source>
</evidence>
<feature type="non-terminal residue" evidence="2">
    <location>
        <position position="339"/>
    </location>
</feature>
<name>A0A7R9LC91_9ACAR</name>
<protein>
    <submittedName>
        <fullName evidence="2">Uncharacterized protein</fullName>
    </submittedName>
</protein>
<keyword evidence="3" id="KW-1185">Reference proteome</keyword>
<dbReference type="EMBL" id="CAJPIZ010020268">
    <property type="protein sequence ID" value="CAG2117231.1"/>
    <property type="molecule type" value="Genomic_DNA"/>
</dbReference>
<accession>A0A7R9LC91</accession>
<dbReference type="OrthoDB" id="10526551at2759"/>
<feature type="compositionally biased region" description="Low complexity" evidence="1">
    <location>
        <begin position="65"/>
        <end position="82"/>
    </location>
</feature>
<feature type="compositionally biased region" description="Low complexity" evidence="1">
    <location>
        <begin position="103"/>
        <end position="114"/>
    </location>
</feature>
<evidence type="ECO:0000313" key="2">
    <source>
        <dbReference type="EMBL" id="CAD7637957.1"/>
    </source>
</evidence>
<feature type="non-terminal residue" evidence="2">
    <location>
        <position position="1"/>
    </location>
</feature>
<organism evidence="2">
    <name type="scientific">Medioppia subpectinata</name>
    <dbReference type="NCBI Taxonomy" id="1979941"/>
    <lineage>
        <taxon>Eukaryota</taxon>
        <taxon>Metazoa</taxon>
        <taxon>Ecdysozoa</taxon>
        <taxon>Arthropoda</taxon>
        <taxon>Chelicerata</taxon>
        <taxon>Arachnida</taxon>
        <taxon>Acari</taxon>
        <taxon>Acariformes</taxon>
        <taxon>Sarcoptiformes</taxon>
        <taxon>Oribatida</taxon>
        <taxon>Brachypylina</taxon>
        <taxon>Oppioidea</taxon>
        <taxon>Oppiidae</taxon>
        <taxon>Medioppia</taxon>
    </lineage>
</organism>
<proteinExistence type="predicted"/>
<dbReference type="AlphaFoldDB" id="A0A7R9LC91"/>